<reference evidence="3 4" key="1">
    <citation type="submission" date="2024-09" db="EMBL/GenBank/DDBJ databases">
        <authorList>
            <person name="Sun Q."/>
            <person name="Mori K."/>
        </authorList>
    </citation>
    <scope>NUCLEOTIDE SEQUENCE [LARGE SCALE GENOMIC DNA]</scope>
    <source>
        <strain evidence="3 4">CECT 7955</strain>
    </source>
</reference>
<evidence type="ECO:0000313" key="3">
    <source>
        <dbReference type="EMBL" id="MFB9098767.1"/>
    </source>
</evidence>
<protein>
    <submittedName>
        <fullName evidence="3">T9SS type A sorting domain-containing protein</fullName>
    </submittedName>
</protein>
<accession>A0ABV5GTQ5</accession>
<gene>
    <name evidence="3" type="ORF">ACFFVF_19860</name>
</gene>
<organism evidence="3 4">
    <name type="scientific">Flavobacterium jumunjinense</name>
    <dbReference type="NCBI Taxonomy" id="998845"/>
    <lineage>
        <taxon>Bacteria</taxon>
        <taxon>Pseudomonadati</taxon>
        <taxon>Bacteroidota</taxon>
        <taxon>Flavobacteriia</taxon>
        <taxon>Flavobacteriales</taxon>
        <taxon>Flavobacteriaceae</taxon>
        <taxon>Flavobacterium</taxon>
    </lineage>
</organism>
<evidence type="ECO:0000256" key="1">
    <source>
        <dbReference type="ARBA" id="ARBA00022729"/>
    </source>
</evidence>
<dbReference type="EMBL" id="JBHMEY010000094">
    <property type="protein sequence ID" value="MFB9098767.1"/>
    <property type="molecule type" value="Genomic_DNA"/>
</dbReference>
<comment type="caution">
    <text evidence="3">The sequence shown here is derived from an EMBL/GenBank/DDBJ whole genome shotgun (WGS) entry which is preliminary data.</text>
</comment>
<sequence length="303" mass="33302">MKNLFYLVLISLTINYANSQCLINGPSEIIVGQTQTYSIPANAQCSNCYDWDTITSNIEIVGSDQNSSVSILALGSGSFDLQLTYFDENGCHTCVLKGTCNPNTTCCAPILTGFYECRPAGNGGGTVRFETSSTCEIDWSNVSNIYIELNGATFNTAPLSGQYFGTLNGPFNNPFHLSFTGPNCTGGSSVGIYAKISYKNDCPPVEIFENFFDQGSPKQLNKKNTFNEDKIKIFPNPTKSLINFEGEELSNFIINIYDNNGVQIIKNQTIDKPLNIEKNIPGIYSYIITNGSNYKQEGKIIKE</sequence>
<dbReference type="Proteomes" id="UP001589607">
    <property type="component" value="Unassembled WGS sequence"/>
</dbReference>
<proteinExistence type="predicted"/>
<evidence type="ECO:0000256" key="2">
    <source>
        <dbReference type="SAM" id="SignalP"/>
    </source>
</evidence>
<evidence type="ECO:0000313" key="4">
    <source>
        <dbReference type="Proteomes" id="UP001589607"/>
    </source>
</evidence>
<dbReference type="RefSeq" id="WP_236458514.1">
    <property type="nucleotide sequence ID" value="NZ_CBCSGE010000001.1"/>
</dbReference>
<keyword evidence="4" id="KW-1185">Reference proteome</keyword>
<feature type="signal peptide" evidence="2">
    <location>
        <begin position="1"/>
        <end position="19"/>
    </location>
</feature>
<name>A0ABV5GTQ5_9FLAO</name>
<dbReference type="InterPro" id="IPR026444">
    <property type="entry name" value="Secre_tail"/>
</dbReference>
<keyword evidence="1 2" id="KW-0732">Signal</keyword>
<feature type="chain" id="PRO_5045336420" evidence="2">
    <location>
        <begin position="20"/>
        <end position="303"/>
    </location>
</feature>
<dbReference type="NCBIfam" id="TIGR04183">
    <property type="entry name" value="Por_Secre_tail"/>
    <property type="match status" value="1"/>
</dbReference>